<dbReference type="EMBL" id="AVPG01000018">
    <property type="protein sequence ID" value="KGX85881.1"/>
    <property type="molecule type" value="Genomic_DNA"/>
</dbReference>
<name>A0A0A5FYI7_9BACI</name>
<dbReference type="Proteomes" id="UP000030401">
    <property type="component" value="Unassembled WGS sequence"/>
</dbReference>
<evidence type="ECO:0000313" key="2">
    <source>
        <dbReference type="Proteomes" id="UP000030401"/>
    </source>
</evidence>
<dbReference type="RefSeq" id="WP_036835025.1">
    <property type="nucleotide sequence ID" value="NZ_AVPG01000018.1"/>
</dbReference>
<proteinExistence type="predicted"/>
<protein>
    <submittedName>
        <fullName evidence="1">Uncharacterized protein</fullName>
    </submittedName>
</protein>
<sequence>MGSTILFFSLLVFTFVLIQRMKVSCVIEDGQLIITQGFSKNAIYIQINEIKSISEASWGRTPSDAQQIGSPSFRNNALVLELKDGNVLVVHLEHNAKLLHDLEMKNSTMEVNEC</sequence>
<accession>A0A0A5FYI7</accession>
<comment type="caution">
    <text evidence="1">The sequence shown here is derived from an EMBL/GenBank/DDBJ whole genome shotgun (WGS) entry which is preliminary data.</text>
</comment>
<organism evidence="1 2">
    <name type="scientific">Pontibacillus litoralis JSM 072002</name>
    <dbReference type="NCBI Taxonomy" id="1385512"/>
    <lineage>
        <taxon>Bacteria</taxon>
        <taxon>Bacillati</taxon>
        <taxon>Bacillota</taxon>
        <taxon>Bacilli</taxon>
        <taxon>Bacillales</taxon>
        <taxon>Bacillaceae</taxon>
        <taxon>Pontibacillus</taxon>
    </lineage>
</organism>
<keyword evidence="2" id="KW-1185">Reference proteome</keyword>
<evidence type="ECO:0000313" key="1">
    <source>
        <dbReference type="EMBL" id="KGX85881.1"/>
    </source>
</evidence>
<gene>
    <name evidence="1" type="ORF">N784_06645</name>
</gene>
<reference evidence="1 2" key="1">
    <citation type="submission" date="2013-08" db="EMBL/GenBank/DDBJ databases">
        <authorList>
            <person name="Huang J."/>
            <person name="Wang G."/>
        </authorList>
    </citation>
    <scope>NUCLEOTIDE SEQUENCE [LARGE SCALE GENOMIC DNA]</scope>
    <source>
        <strain evidence="1 2">JSM 072002</strain>
    </source>
</reference>
<dbReference type="AlphaFoldDB" id="A0A0A5FYI7"/>